<dbReference type="EMBL" id="CAJOBC010030119">
    <property type="protein sequence ID" value="CAF4086163.1"/>
    <property type="molecule type" value="Genomic_DNA"/>
</dbReference>
<proteinExistence type="predicted"/>
<name>A0A815CN24_9BILA</name>
<evidence type="ECO:0000313" key="4">
    <source>
        <dbReference type="Proteomes" id="UP000663829"/>
    </source>
</evidence>
<dbReference type="InterPro" id="IPR013761">
    <property type="entry name" value="SAM/pointed_sf"/>
</dbReference>
<gene>
    <name evidence="2" type="ORF">GPM918_LOCUS27785</name>
    <name evidence="3" type="ORF">SRO942_LOCUS28176</name>
</gene>
<dbReference type="SUPFAM" id="SSF48371">
    <property type="entry name" value="ARM repeat"/>
    <property type="match status" value="1"/>
</dbReference>
<evidence type="ECO:0000313" key="2">
    <source>
        <dbReference type="EMBL" id="CAF1285851.1"/>
    </source>
</evidence>
<dbReference type="Gene3D" id="1.10.150.50">
    <property type="entry name" value="Transcription Factor, Ets-1"/>
    <property type="match status" value="1"/>
</dbReference>
<dbReference type="Gene3D" id="3.40.50.10140">
    <property type="entry name" value="Toll/interleukin-1 receptor homology (TIR) domain"/>
    <property type="match status" value="1"/>
</dbReference>
<dbReference type="InterPro" id="IPR035897">
    <property type="entry name" value="Toll_tir_struct_dom_sf"/>
</dbReference>
<dbReference type="Pfam" id="PF13676">
    <property type="entry name" value="TIR_2"/>
    <property type="match status" value="1"/>
</dbReference>
<feature type="domain" description="TIR" evidence="1">
    <location>
        <begin position="303"/>
        <end position="433"/>
    </location>
</feature>
<dbReference type="GO" id="GO:0007165">
    <property type="term" value="P:signal transduction"/>
    <property type="evidence" value="ECO:0007669"/>
    <property type="project" value="InterPro"/>
</dbReference>
<protein>
    <recommendedName>
        <fullName evidence="1">TIR domain-containing protein</fullName>
    </recommendedName>
</protein>
<dbReference type="PANTHER" id="PTHR46270">
    <property type="entry name" value="ARMADILLO-TYPE FOLD-RELATED"/>
    <property type="match status" value="1"/>
</dbReference>
<dbReference type="InterPro" id="IPR016024">
    <property type="entry name" value="ARM-type_fold"/>
</dbReference>
<dbReference type="EMBL" id="CAJNOQ010011817">
    <property type="protein sequence ID" value="CAF1285851.1"/>
    <property type="molecule type" value="Genomic_DNA"/>
</dbReference>
<dbReference type="InterPro" id="IPR000157">
    <property type="entry name" value="TIR_dom"/>
</dbReference>
<evidence type="ECO:0000313" key="3">
    <source>
        <dbReference type="EMBL" id="CAF4086163.1"/>
    </source>
</evidence>
<dbReference type="SUPFAM" id="SSF47769">
    <property type="entry name" value="SAM/Pointed domain"/>
    <property type="match status" value="1"/>
</dbReference>
<dbReference type="InterPro" id="IPR004908">
    <property type="entry name" value="ATPase_V1-cplx_hsu"/>
</dbReference>
<dbReference type="SMART" id="SM00255">
    <property type="entry name" value="TIR"/>
    <property type="match status" value="1"/>
</dbReference>
<dbReference type="Proteomes" id="UP000681722">
    <property type="component" value="Unassembled WGS sequence"/>
</dbReference>
<sequence length="571" mass="67049">MESLAATLISEEIIEFISDDYVQMIDIYSYTVDSWSQELLCCITHLIGLICSCYCWGSGIKRNIKKLVLGEETLCIHVLDLIRIVSHQPFYERITSKWINNETILIDYILSSIMGLLQTENLSSFIRSETTFPMTLLTLAHSAKFDRIHICAYGLLAELLSDEQLKELKITENLSDFFFTILENAWKNPSQRYRRIPIALLLRGFLNLTKNDIVQTSTANSNKTSLLIEMSDNYPIVFDILWSLSFHSSIREQLRSNQPFMAKLAHIEKESNDEKMRQIVLGILWNVNWHQDDTISLDKSHSTTFDIMISYSHKDKQICKQLYDELIRSGYRVWIDFDQMHGNVMDAMAQAIEQSRMVIICMSEQYRRSNYCRAEAQYAFQRQLRMVPVLLQKHYKPDGWLSFLIGQLLYIDFTKHEFPRAMEMLIKELRASQILDTQKTPITFITSSSIVSSTKEYIFPENVRDWTQAHVREWLRENSLSQMTNLLSDIDGPCLIRLREYVTKCEPQLILALLQHDSFRRTNQSLSLIEWSHFHSLLEQERFQSSTNVESTKERKVSRTKKWTFRYCRLM</sequence>
<dbReference type="GO" id="GO:0046961">
    <property type="term" value="F:proton-transporting ATPase activity, rotational mechanism"/>
    <property type="evidence" value="ECO:0007669"/>
    <property type="project" value="InterPro"/>
</dbReference>
<comment type="caution">
    <text evidence="2">The sequence shown here is derived from an EMBL/GenBank/DDBJ whole genome shotgun (WGS) entry which is preliminary data.</text>
</comment>
<dbReference type="GO" id="GO:0000221">
    <property type="term" value="C:vacuolar proton-transporting V-type ATPase, V1 domain"/>
    <property type="evidence" value="ECO:0007669"/>
    <property type="project" value="InterPro"/>
</dbReference>
<reference evidence="2" key="1">
    <citation type="submission" date="2021-02" db="EMBL/GenBank/DDBJ databases">
        <authorList>
            <person name="Nowell W R."/>
        </authorList>
    </citation>
    <scope>NUCLEOTIDE SEQUENCE</scope>
</reference>
<keyword evidence="4" id="KW-1185">Reference proteome</keyword>
<organism evidence="2 4">
    <name type="scientific">Didymodactylos carnosus</name>
    <dbReference type="NCBI Taxonomy" id="1234261"/>
    <lineage>
        <taxon>Eukaryota</taxon>
        <taxon>Metazoa</taxon>
        <taxon>Spiralia</taxon>
        <taxon>Gnathifera</taxon>
        <taxon>Rotifera</taxon>
        <taxon>Eurotatoria</taxon>
        <taxon>Bdelloidea</taxon>
        <taxon>Philodinida</taxon>
        <taxon>Philodinidae</taxon>
        <taxon>Didymodactylos</taxon>
    </lineage>
</organism>
<dbReference type="SUPFAM" id="SSF52200">
    <property type="entry name" value="Toll/Interleukin receptor TIR domain"/>
    <property type="match status" value="1"/>
</dbReference>
<dbReference type="PANTHER" id="PTHR46270:SF2">
    <property type="entry name" value="TIR DOMAIN-CONTAINING PROTEIN"/>
    <property type="match status" value="1"/>
</dbReference>
<dbReference type="Pfam" id="PF03224">
    <property type="entry name" value="V-ATPase_H_N"/>
    <property type="match status" value="1"/>
</dbReference>
<evidence type="ECO:0000259" key="1">
    <source>
        <dbReference type="PROSITE" id="PS50104"/>
    </source>
</evidence>
<dbReference type="AlphaFoldDB" id="A0A815CN24"/>
<dbReference type="PROSITE" id="PS50104">
    <property type="entry name" value="TIR"/>
    <property type="match status" value="1"/>
</dbReference>
<dbReference type="Proteomes" id="UP000663829">
    <property type="component" value="Unassembled WGS sequence"/>
</dbReference>
<accession>A0A815CN24</accession>
<dbReference type="OrthoDB" id="2148946at2759"/>